<keyword evidence="2" id="KW-0808">Transferase</keyword>
<keyword evidence="3" id="KW-1185">Reference proteome</keyword>
<organism evidence="2 3">
    <name type="scientific">Polaribacter butkevichii</name>
    <dbReference type="NCBI Taxonomy" id="218490"/>
    <lineage>
        <taxon>Bacteria</taxon>
        <taxon>Pseudomonadati</taxon>
        <taxon>Bacteroidota</taxon>
        <taxon>Flavobacteriia</taxon>
        <taxon>Flavobacteriales</taxon>
        <taxon>Flavobacteriaceae</taxon>
    </lineage>
</organism>
<dbReference type="SUPFAM" id="SSF55729">
    <property type="entry name" value="Acyl-CoA N-acyltransferases (Nat)"/>
    <property type="match status" value="1"/>
</dbReference>
<feature type="domain" description="N-acetyltransferase" evidence="1">
    <location>
        <begin position="16"/>
        <end position="175"/>
    </location>
</feature>
<accession>A0A2P6CBQ0</accession>
<name>A0A2P6CBQ0_9FLAO</name>
<dbReference type="GO" id="GO:0016747">
    <property type="term" value="F:acyltransferase activity, transferring groups other than amino-acyl groups"/>
    <property type="evidence" value="ECO:0007669"/>
    <property type="project" value="InterPro"/>
</dbReference>
<dbReference type="AlphaFoldDB" id="A0A2P6CBQ0"/>
<dbReference type="OrthoDB" id="9811523at2"/>
<dbReference type="InterPro" id="IPR016181">
    <property type="entry name" value="Acyl_CoA_acyltransferase"/>
</dbReference>
<dbReference type="InterPro" id="IPR000182">
    <property type="entry name" value="GNAT_dom"/>
</dbReference>
<sequence>MDFDFTTFPVLETERLTLRAINLEDAKAIFGLRANKEVNEFISRVPPKNLSESRAFIDEISNLVAENKGIFWVLQSNNSSELLGTIGLRNFDVADNYAEIGYEIHPDYQERGYMTEAFEEVLEFGFEKMGLKTIEAFTHKNNTASIALLDKLDFDLQTERTDENFEDNRIYKLEK</sequence>
<protein>
    <submittedName>
        <fullName evidence="2">GNAT family N-acetyltransferase</fullName>
    </submittedName>
</protein>
<reference evidence="2 3" key="1">
    <citation type="submission" date="2016-12" db="EMBL/GenBank/DDBJ databases">
        <title>Trade-off between light-utilization and light-protection in marine flavobacteria.</title>
        <authorList>
            <person name="Kumagai Y."/>
            <person name="Yoshizawa S."/>
            <person name="Kogure K."/>
            <person name="Iwasaki W."/>
        </authorList>
    </citation>
    <scope>NUCLEOTIDE SEQUENCE [LARGE SCALE GENOMIC DNA]</scope>
    <source>
        <strain evidence="2 3">KCTC 12100</strain>
    </source>
</reference>
<dbReference type="InterPro" id="IPR051531">
    <property type="entry name" value="N-acetyltransferase"/>
</dbReference>
<evidence type="ECO:0000313" key="2">
    <source>
        <dbReference type="EMBL" id="PQJ72342.1"/>
    </source>
</evidence>
<dbReference type="PANTHER" id="PTHR43792">
    <property type="entry name" value="GNAT FAMILY, PUTATIVE (AFU_ORTHOLOGUE AFUA_3G00765)-RELATED-RELATED"/>
    <property type="match status" value="1"/>
</dbReference>
<comment type="caution">
    <text evidence="2">The sequence shown here is derived from an EMBL/GenBank/DDBJ whole genome shotgun (WGS) entry which is preliminary data.</text>
</comment>
<dbReference type="EMBL" id="MSCK01000001">
    <property type="protein sequence ID" value="PQJ72342.1"/>
    <property type="molecule type" value="Genomic_DNA"/>
</dbReference>
<dbReference type="PANTHER" id="PTHR43792:SF1">
    <property type="entry name" value="N-ACETYLTRANSFERASE DOMAIN-CONTAINING PROTEIN"/>
    <property type="match status" value="1"/>
</dbReference>
<evidence type="ECO:0000313" key="3">
    <source>
        <dbReference type="Proteomes" id="UP000247345"/>
    </source>
</evidence>
<proteinExistence type="predicted"/>
<dbReference type="Pfam" id="PF13302">
    <property type="entry name" value="Acetyltransf_3"/>
    <property type="match status" value="1"/>
</dbReference>
<evidence type="ECO:0000259" key="1">
    <source>
        <dbReference type="PROSITE" id="PS51186"/>
    </source>
</evidence>
<dbReference type="Proteomes" id="UP000247345">
    <property type="component" value="Unassembled WGS sequence"/>
</dbReference>
<dbReference type="CDD" id="cd04301">
    <property type="entry name" value="NAT_SF"/>
    <property type="match status" value="1"/>
</dbReference>
<dbReference type="PROSITE" id="PS51186">
    <property type="entry name" value="GNAT"/>
    <property type="match status" value="1"/>
</dbReference>
<dbReference type="Gene3D" id="3.40.630.30">
    <property type="match status" value="1"/>
</dbReference>
<gene>
    <name evidence="2" type="ORF">BTO14_03345</name>
</gene>
<dbReference type="RefSeq" id="WP_105048005.1">
    <property type="nucleotide sequence ID" value="NZ_CP150661.1"/>
</dbReference>